<dbReference type="OrthoDB" id="1163828at2"/>
<comment type="caution">
    <text evidence="2">The sequence shown here is derived from an EMBL/GenBank/DDBJ whole genome shotgun (WGS) entry which is preliminary data.</text>
</comment>
<evidence type="ECO:0000313" key="3">
    <source>
        <dbReference type="Proteomes" id="UP000304900"/>
    </source>
</evidence>
<dbReference type="Proteomes" id="UP000304900">
    <property type="component" value="Unassembled WGS sequence"/>
</dbReference>
<evidence type="ECO:0000256" key="1">
    <source>
        <dbReference type="SAM" id="SignalP"/>
    </source>
</evidence>
<feature type="signal peptide" evidence="1">
    <location>
        <begin position="1"/>
        <end position="27"/>
    </location>
</feature>
<keyword evidence="1" id="KW-0732">Signal</keyword>
<proteinExistence type="predicted"/>
<organism evidence="2 3">
    <name type="scientific">Dyadobacter frigoris</name>
    <dbReference type="NCBI Taxonomy" id="2576211"/>
    <lineage>
        <taxon>Bacteria</taxon>
        <taxon>Pseudomonadati</taxon>
        <taxon>Bacteroidota</taxon>
        <taxon>Cytophagia</taxon>
        <taxon>Cytophagales</taxon>
        <taxon>Spirosomataceae</taxon>
        <taxon>Dyadobacter</taxon>
    </lineage>
</organism>
<keyword evidence="3" id="KW-1185">Reference proteome</keyword>
<sequence length="271" mass="28029">MNNKQFLKKAYAAAMVAVMVCSSSALFAQVKIGSNPTSINAANNLEVEAANGNKTVIQKANGNVGVGTSTPNNKLEISSGITNTSGLRFTNLNANSPINPSVPSNLGVDANGDVVIAGKSTCIPDYLLAVGGAYTNAPAGQNVTGLTDAVALQGIVSPSAGVFTLKAGNSYRLESALFSSGLNNGAGSGFIYYTWYNNDTNTKLAIASYGRSTQVNASGYDGSQPVCVGFITPSVDTNVSLRMIINNGQSGELQIYGQLSYLSITQMNPCR</sequence>
<dbReference type="RefSeq" id="WP_137341564.1">
    <property type="nucleotide sequence ID" value="NZ_BSQH01000020.1"/>
</dbReference>
<feature type="chain" id="PRO_5020615198" evidence="1">
    <location>
        <begin position="28"/>
        <end position="271"/>
    </location>
</feature>
<protein>
    <submittedName>
        <fullName evidence="2">Uncharacterized protein</fullName>
    </submittedName>
</protein>
<dbReference type="EMBL" id="SZVO01000008">
    <property type="protein sequence ID" value="TKT91021.1"/>
    <property type="molecule type" value="Genomic_DNA"/>
</dbReference>
<gene>
    <name evidence="2" type="ORF">FDK13_18890</name>
</gene>
<evidence type="ECO:0000313" key="2">
    <source>
        <dbReference type="EMBL" id="TKT91021.1"/>
    </source>
</evidence>
<accession>A0A4U6D4B9</accession>
<dbReference type="AlphaFoldDB" id="A0A4U6D4B9"/>
<reference evidence="2 3" key="1">
    <citation type="submission" date="2019-05" db="EMBL/GenBank/DDBJ databases">
        <title>Dyadobacter AR-3-8 sp. nov., isolated from arctic soil.</title>
        <authorList>
            <person name="Chaudhary D.K."/>
        </authorList>
    </citation>
    <scope>NUCLEOTIDE SEQUENCE [LARGE SCALE GENOMIC DNA]</scope>
    <source>
        <strain evidence="2 3">AR-3-8</strain>
    </source>
</reference>
<name>A0A4U6D4B9_9BACT</name>